<dbReference type="EMBL" id="FCNY02000008">
    <property type="protein sequence ID" value="SAL45082.1"/>
    <property type="molecule type" value="Genomic_DNA"/>
</dbReference>
<accession>A0A158HL05</accession>
<dbReference type="SUPFAM" id="SSF89796">
    <property type="entry name" value="CoA-transferase family III (CaiB/BaiF)"/>
    <property type="match status" value="1"/>
</dbReference>
<dbReference type="AlphaFoldDB" id="A0A158HL05"/>
<dbReference type="Gene3D" id="3.40.50.10540">
    <property type="entry name" value="Crotonobetainyl-coa:carnitine coa-transferase, domain 1"/>
    <property type="match status" value="1"/>
</dbReference>
<keyword evidence="3" id="KW-1185">Reference proteome</keyword>
<dbReference type="RefSeq" id="WP_053570503.1">
    <property type="nucleotide sequence ID" value="NZ_FCNY02000008.1"/>
</dbReference>
<dbReference type="Gene3D" id="3.30.1540.10">
    <property type="entry name" value="formyl-coa transferase, domain 3"/>
    <property type="match status" value="1"/>
</dbReference>
<dbReference type="Pfam" id="PF02515">
    <property type="entry name" value="CoA_transf_3"/>
    <property type="match status" value="1"/>
</dbReference>
<gene>
    <name evidence="2" type="ORF">AWB70_03488</name>
</gene>
<name>A0A158HL05_CABCO</name>
<dbReference type="Proteomes" id="UP000054740">
    <property type="component" value="Unassembled WGS sequence"/>
</dbReference>
<dbReference type="InterPro" id="IPR050483">
    <property type="entry name" value="CoA-transferase_III_domain"/>
</dbReference>
<evidence type="ECO:0000256" key="1">
    <source>
        <dbReference type="ARBA" id="ARBA00022679"/>
    </source>
</evidence>
<dbReference type="InterPro" id="IPR023606">
    <property type="entry name" value="CoA-Trfase_III_dom_1_sf"/>
</dbReference>
<protein>
    <submittedName>
        <fullName evidence="2">L-carnitine dehydratase/bile acid-inducible protein F</fullName>
    </submittedName>
</protein>
<dbReference type="PANTHER" id="PTHR48207:SF3">
    <property type="entry name" value="SUCCINATE--HYDROXYMETHYLGLUTARATE COA-TRANSFERASE"/>
    <property type="match status" value="1"/>
</dbReference>
<dbReference type="GO" id="GO:0008410">
    <property type="term" value="F:CoA-transferase activity"/>
    <property type="evidence" value="ECO:0007669"/>
    <property type="project" value="TreeGrafter"/>
</dbReference>
<dbReference type="InterPro" id="IPR003673">
    <property type="entry name" value="CoA-Trfase_fam_III"/>
</dbReference>
<sequence length="381" mass="41939">MNSPFEDVQILDLTWEFGRYVGRLFGDLGARVTRIEPPGGLPDRRAATSADAIEREPAVYEFEFLNAGKDSMTLDLTSAKGRETFAALAQSANVILLERGGPLYDELSWVRQQAPLAVVTSISPFGRTGPWADAPATDLTLQSAGGIAWLSGRLTDAPLRLPGLQATMVTGVYAATATSLALYDTLATGRGHEVDVSAQECIAHSLQNSIQMWDFERKVSMRGGEGTRDASEDMFACRDGLIFLAAPRSLGVSWNALVDWIQETGHPSAEELTKERWADRVWRLTGEAKSIFRQTLESFTRDYTQDQLTQEALKRKIVMGPVARVTDVLDDPQLRHREYFEQVALSLAGARVSFPGAPYRLSEPVWKLRPAIAGNEQPQPA</sequence>
<dbReference type="PANTHER" id="PTHR48207">
    <property type="entry name" value="SUCCINATE--HYDROXYMETHYLGLUTARATE COA-TRANSFERASE"/>
    <property type="match status" value="1"/>
</dbReference>
<evidence type="ECO:0000313" key="3">
    <source>
        <dbReference type="Proteomes" id="UP000054740"/>
    </source>
</evidence>
<proteinExistence type="predicted"/>
<organism evidence="2 3">
    <name type="scientific">Caballeronia cordobensis</name>
    <name type="common">Burkholderia cordobensis</name>
    <dbReference type="NCBI Taxonomy" id="1353886"/>
    <lineage>
        <taxon>Bacteria</taxon>
        <taxon>Pseudomonadati</taxon>
        <taxon>Pseudomonadota</taxon>
        <taxon>Betaproteobacteria</taxon>
        <taxon>Burkholderiales</taxon>
        <taxon>Burkholderiaceae</taxon>
        <taxon>Caballeronia</taxon>
    </lineage>
</organism>
<keyword evidence="1" id="KW-0808">Transferase</keyword>
<evidence type="ECO:0000313" key="2">
    <source>
        <dbReference type="EMBL" id="SAL45082.1"/>
    </source>
</evidence>
<dbReference type="InterPro" id="IPR044855">
    <property type="entry name" value="CoA-Trfase_III_dom3_sf"/>
</dbReference>
<reference evidence="3" key="1">
    <citation type="submission" date="2016-01" db="EMBL/GenBank/DDBJ databases">
        <authorList>
            <person name="Peeters C."/>
        </authorList>
    </citation>
    <scope>NUCLEOTIDE SEQUENCE [LARGE SCALE GENOMIC DNA]</scope>
</reference>